<dbReference type="GO" id="GO:0046872">
    <property type="term" value="F:metal ion binding"/>
    <property type="evidence" value="ECO:0007669"/>
    <property type="project" value="UniProtKB-KW"/>
</dbReference>
<dbReference type="OrthoDB" id="9623809at2759"/>
<dbReference type="PANTHER" id="PTHR11417">
    <property type="entry name" value="SOMATOTROPIN,PROLACTIN"/>
    <property type="match status" value="1"/>
</dbReference>
<keyword evidence="5" id="KW-0732">Signal</keyword>
<dbReference type="PeptideAtlas" id="O35333"/>
<proteinExistence type="evidence at transcript level"/>
<evidence type="ECO:0000313" key="7">
    <source>
        <dbReference type="MGI" id="MGI:1206571"/>
    </source>
</evidence>
<feature type="chain" id="PRO_5004158085" evidence="5">
    <location>
        <begin position="31"/>
        <end position="267"/>
    </location>
</feature>
<evidence type="ECO:0000256" key="5">
    <source>
        <dbReference type="SAM" id="SignalP"/>
    </source>
</evidence>
<sequence length="267" mass="30482">MSFSFSQPCPSGALLLVVVSSLLLWENVASVPLSSNETDGYPLSINGLFHNAMRLTWNIKNLNMELRKTYTVNQVSEKLYENYMLDFIEDMEYLVKALTCCHNYSIKTPENLDEAQQIPFNEFPKLILSRMWAWNETSKVLLTTLRSIPGMHDDVISLAKNIETKLAELFEYTQSILKSIYGTTTTGNVEYTELSIIMGVLNSVYSTFPVVEDLKSSDEEFSLFDLCKFSYCLRVDIHMVELYLKLLECVVYVSSDVCLSKNIRDAS</sequence>
<comment type="similarity">
    <text evidence="2">Belongs to the somatotropin/prolactin family.</text>
</comment>
<reference evidence="6" key="1">
    <citation type="submission" date="1997-08" db="EMBL/GenBank/DDBJ databases">
        <title>Identification of two new members of the mouse prolactin gene family.</title>
        <authorList>
            <person name="Muller H."/>
            <person name="Soares M.J."/>
        </authorList>
    </citation>
    <scope>NUCLEOTIDE SEQUENCE</scope>
    <source>
        <tissue evidence="6">Placenta</tissue>
    </source>
</reference>
<keyword evidence="4" id="KW-0479">Metal-binding</keyword>
<dbReference type="SUPFAM" id="SSF47266">
    <property type="entry name" value="4-helical cytokines"/>
    <property type="match status" value="1"/>
</dbReference>
<comment type="subcellular location">
    <subcellularLocation>
        <location evidence="1">Secreted</location>
    </subcellularLocation>
</comment>
<dbReference type="GO" id="GO:0005179">
    <property type="term" value="F:hormone activity"/>
    <property type="evidence" value="ECO:0007669"/>
    <property type="project" value="InterPro"/>
</dbReference>
<dbReference type="CDD" id="cd10288">
    <property type="entry name" value="prolactin_like"/>
    <property type="match status" value="1"/>
</dbReference>
<organism evidence="6">
    <name type="scientific">Mus musculus</name>
    <name type="common">Mouse</name>
    <dbReference type="NCBI Taxonomy" id="10090"/>
    <lineage>
        <taxon>Eukaryota</taxon>
        <taxon>Metazoa</taxon>
        <taxon>Chordata</taxon>
        <taxon>Craniata</taxon>
        <taxon>Vertebrata</taxon>
        <taxon>Euteleostomi</taxon>
        <taxon>Mammalia</taxon>
        <taxon>Eutheria</taxon>
        <taxon>Euarchontoglires</taxon>
        <taxon>Glires</taxon>
        <taxon>Rodentia</taxon>
        <taxon>Myomorpha</taxon>
        <taxon>Muroidea</taxon>
        <taxon>Muridae</taxon>
        <taxon>Murinae</taxon>
        <taxon>Mus</taxon>
        <taxon>Mus</taxon>
    </lineage>
</organism>
<dbReference type="PROSITE" id="PS00338">
    <property type="entry name" value="SOMATOTROPIN_2"/>
    <property type="match status" value="1"/>
</dbReference>
<evidence type="ECO:0000256" key="3">
    <source>
        <dbReference type="ARBA" id="ARBA00022525"/>
    </source>
</evidence>
<protein>
    <submittedName>
        <fullName evidence="6">Prolactin-like protein F</fullName>
    </submittedName>
</protein>
<evidence type="ECO:0000313" key="6">
    <source>
        <dbReference type="EMBL" id="AAB80728.1"/>
    </source>
</evidence>
<dbReference type="AlphaFoldDB" id="O35333"/>
<feature type="signal peptide" evidence="5">
    <location>
        <begin position="1"/>
        <end position="30"/>
    </location>
</feature>
<dbReference type="InterPro" id="IPR009079">
    <property type="entry name" value="4_helix_cytokine-like_core"/>
</dbReference>
<gene>
    <name evidence="7" type="primary">Prl7a2</name>
    <name evidence="7" type="synonym">Prlpf</name>
</gene>
<dbReference type="Pfam" id="PF00103">
    <property type="entry name" value="Hormone_1"/>
    <property type="match status" value="1"/>
</dbReference>
<evidence type="ECO:0000256" key="4">
    <source>
        <dbReference type="PIRSR" id="PIRSR601400-1"/>
    </source>
</evidence>
<dbReference type="Gene3D" id="1.20.1250.10">
    <property type="match status" value="1"/>
</dbReference>
<dbReference type="AGR" id="MGI:1206571"/>
<dbReference type="MGI" id="MGI:1206571">
    <property type="gene designation" value="Prl7a2"/>
</dbReference>
<dbReference type="InterPro" id="IPR018116">
    <property type="entry name" value="Somatotropin_CS"/>
</dbReference>
<dbReference type="GO" id="GO:0005576">
    <property type="term" value="C:extracellular region"/>
    <property type="evidence" value="ECO:0007669"/>
    <property type="project" value="UniProtKB-SubCell"/>
</dbReference>
<evidence type="ECO:0000256" key="2">
    <source>
        <dbReference type="ARBA" id="ARBA00008474"/>
    </source>
</evidence>
<dbReference type="EMBL" id="AF020524">
    <property type="protein sequence ID" value="AAB80728.1"/>
    <property type="molecule type" value="mRNA"/>
</dbReference>
<feature type="binding site" evidence="4">
    <location>
        <position position="241"/>
    </location>
    <ligand>
        <name>Zn(2+)</name>
        <dbReference type="ChEBI" id="CHEBI:29105"/>
    </ligand>
</feature>
<keyword evidence="3" id="KW-0964">Secreted</keyword>
<evidence type="ECO:0000256" key="1">
    <source>
        <dbReference type="ARBA" id="ARBA00004613"/>
    </source>
</evidence>
<accession>O35333</accession>
<name>O35333_MOUSE</name>
<dbReference type="PANTHER" id="PTHR11417:SF9">
    <property type="entry name" value="PROLACTIN-7A2"/>
    <property type="match status" value="1"/>
</dbReference>
<keyword evidence="4" id="KW-0862">Zinc</keyword>
<dbReference type="InterPro" id="IPR001400">
    <property type="entry name" value="Somatotropin/Prolactin"/>
</dbReference>